<feature type="domain" description="HTH cro/C1-type" evidence="1">
    <location>
        <begin position="8"/>
        <end position="61"/>
    </location>
</feature>
<evidence type="ECO:0000313" key="3">
    <source>
        <dbReference type="Proteomes" id="UP000062160"/>
    </source>
</evidence>
<evidence type="ECO:0000313" key="2">
    <source>
        <dbReference type="EMBL" id="GAQ24334.1"/>
    </source>
</evidence>
<proteinExistence type="predicted"/>
<dbReference type="SUPFAM" id="SSF47413">
    <property type="entry name" value="lambda repressor-like DNA-binding domains"/>
    <property type="match status" value="1"/>
</dbReference>
<dbReference type="CDD" id="cd00093">
    <property type="entry name" value="HTH_XRE"/>
    <property type="match status" value="1"/>
</dbReference>
<accession>A0A0U9HCA0</accession>
<dbReference type="EMBL" id="DF976999">
    <property type="protein sequence ID" value="GAQ24334.1"/>
    <property type="molecule type" value="Genomic_DNA"/>
</dbReference>
<dbReference type="PANTHER" id="PTHR37301">
    <property type="entry name" value="DNA-BINDING PROTEIN-RELATED"/>
    <property type="match status" value="1"/>
</dbReference>
<dbReference type="Gene3D" id="1.10.260.40">
    <property type="entry name" value="lambda repressor-like DNA-binding domains"/>
    <property type="match status" value="1"/>
</dbReference>
<dbReference type="AlphaFoldDB" id="A0A0U9HCA0"/>
<evidence type="ECO:0000259" key="1">
    <source>
        <dbReference type="PROSITE" id="PS50943"/>
    </source>
</evidence>
<dbReference type="GO" id="GO:0003677">
    <property type="term" value="F:DNA binding"/>
    <property type="evidence" value="ECO:0007669"/>
    <property type="project" value="UniProtKB-KW"/>
</dbReference>
<name>A0A0U9HCA0_9FIRM</name>
<dbReference type="PANTHER" id="PTHR37301:SF1">
    <property type="entry name" value="DNA-BINDING PROTEIN"/>
    <property type="match status" value="1"/>
</dbReference>
<dbReference type="InterPro" id="IPR010982">
    <property type="entry name" value="Lambda_DNA-bd_dom_sf"/>
</dbReference>
<keyword evidence="2" id="KW-0238">DNA-binding</keyword>
<dbReference type="Pfam" id="PF13443">
    <property type="entry name" value="HTH_26"/>
    <property type="match status" value="1"/>
</dbReference>
<dbReference type="InterPro" id="IPR001387">
    <property type="entry name" value="Cro/C1-type_HTH"/>
</dbReference>
<sequence length="68" mass="7645">MAVSYKKLWKLLIDKDMKKKDLREAAGISTSSMAKLGKNENVTTDVLVKICKALKCDISDIMEIEPDE</sequence>
<protein>
    <submittedName>
        <fullName evidence="2">DNA-binding transcriptional regulator, XRE family</fullName>
    </submittedName>
</protein>
<organism evidence="2">
    <name type="scientific">Tepidanaerobacter syntrophicus</name>
    <dbReference type="NCBI Taxonomy" id="224999"/>
    <lineage>
        <taxon>Bacteria</taxon>
        <taxon>Bacillati</taxon>
        <taxon>Bacillota</taxon>
        <taxon>Clostridia</taxon>
        <taxon>Thermosediminibacterales</taxon>
        <taxon>Tepidanaerobacteraceae</taxon>
        <taxon>Tepidanaerobacter</taxon>
    </lineage>
</organism>
<dbReference type="RefSeq" id="WP_004400044.1">
    <property type="nucleotide sequence ID" value="NZ_DF976999.1"/>
</dbReference>
<gene>
    <name evidence="2" type="ORF">TSYNT_5160</name>
</gene>
<dbReference type="PROSITE" id="PS50943">
    <property type="entry name" value="HTH_CROC1"/>
    <property type="match status" value="1"/>
</dbReference>
<dbReference type="Proteomes" id="UP000062160">
    <property type="component" value="Unassembled WGS sequence"/>
</dbReference>
<keyword evidence="3" id="KW-1185">Reference proteome</keyword>
<reference evidence="2" key="1">
    <citation type="journal article" date="2016" name="Genome Announc.">
        <title>Draft Genome Sequence of the Syntrophic Lactate-Degrading Bacterium Tepidanaerobacter syntrophicus JLT.</title>
        <authorList>
            <person name="Matsuura N."/>
            <person name="Ohashi A."/>
            <person name="Tourlousse D.M."/>
            <person name="Sekiguchi Y."/>
        </authorList>
    </citation>
    <scope>NUCLEOTIDE SEQUENCE [LARGE SCALE GENOMIC DNA]</scope>
    <source>
        <strain evidence="2">JL</strain>
    </source>
</reference>
<dbReference type="OrthoDB" id="9805309at2"/>
<dbReference type="STRING" id="224999.GCA_001485475_00316"/>